<evidence type="ECO:0000313" key="1">
    <source>
        <dbReference type="EMBL" id="QPH56285.1"/>
    </source>
</evidence>
<keyword evidence="2" id="KW-1185">Reference proteome</keyword>
<organism evidence="1 2">
    <name type="scientific">Pontivivens ytuae</name>
    <dbReference type="NCBI Taxonomy" id="2789856"/>
    <lineage>
        <taxon>Bacteria</taxon>
        <taxon>Pseudomonadati</taxon>
        <taxon>Pseudomonadota</taxon>
        <taxon>Alphaproteobacteria</taxon>
        <taxon>Rhodobacterales</taxon>
        <taxon>Paracoccaceae</taxon>
        <taxon>Pontivivens</taxon>
    </lineage>
</organism>
<gene>
    <name evidence="1" type="ORF">I0K15_20330</name>
</gene>
<dbReference type="AlphaFoldDB" id="A0A7S9QES2"/>
<dbReference type="Pfam" id="PF14559">
    <property type="entry name" value="TPR_19"/>
    <property type="match status" value="1"/>
</dbReference>
<dbReference type="KEGG" id="poz:I0K15_20330"/>
<protein>
    <submittedName>
        <fullName evidence="1">Virulence protein SciE type</fullName>
    </submittedName>
</protein>
<dbReference type="Pfam" id="PF07024">
    <property type="entry name" value="ImpE"/>
    <property type="match status" value="1"/>
</dbReference>
<dbReference type="InterPro" id="IPR009211">
    <property type="entry name" value="TagJ"/>
</dbReference>
<dbReference type="Gene3D" id="1.25.40.10">
    <property type="entry name" value="Tetratricopeptide repeat domain"/>
    <property type="match status" value="1"/>
</dbReference>
<dbReference type="Proteomes" id="UP000594800">
    <property type="component" value="Chromosome"/>
</dbReference>
<dbReference type="PIRSF" id="PIRSF029288">
    <property type="entry name" value="SciE_ImpE"/>
    <property type="match status" value="1"/>
</dbReference>
<dbReference type="EMBL" id="CP064942">
    <property type="protein sequence ID" value="QPH56285.1"/>
    <property type="molecule type" value="Genomic_DNA"/>
</dbReference>
<sequence length="265" mass="28776">MTAAQLLKDGDLDGALAALQDHVRKAPDDPKARVFLFQLLCILGDWGRAVAQLRTCAKLDPTATPMAQTYREAIICELYREKVFSGAGTPPILGEPEDWTTWLVEALAMETAGNRASAEELRAHAFDAAPAMPGILNGTPFEWIADADPRMGPVLEIILNGRYFWAPFPAIRRLTLEPPADLRDHVWMPATVIWADGGGDVVLIPTRYPGAGGEAQHRLARATDWLTEGEHVTAGLGQRLLATDTTDCALMDLRELVIGGEAQDG</sequence>
<reference evidence="1 2" key="1">
    <citation type="submission" date="2020-11" db="EMBL/GenBank/DDBJ databases">
        <title>Description of Pontivivens ytuae sp. nov. isolated from deep sea sediment of Mariana Trench.</title>
        <authorList>
            <person name="Wang Z."/>
            <person name="Sun Q.-L."/>
            <person name="Xu X.-D."/>
            <person name="Tang Y.-Z."/>
            <person name="Zhang J."/>
        </authorList>
    </citation>
    <scope>NUCLEOTIDE SEQUENCE [LARGE SCALE GENOMIC DNA]</scope>
    <source>
        <strain evidence="1 2">MT2928</strain>
    </source>
</reference>
<dbReference type="SUPFAM" id="SSF144059">
    <property type="entry name" value="ImpE-like"/>
    <property type="match status" value="1"/>
</dbReference>
<name>A0A7S9QES2_9RHOB</name>
<proteinExistence type="predicted"/>
<evidence type="ECO:0000313" key="2">
    <source>
        <dbReference type="Proteomes" id="UP000594800"/>
    </source>
</evidence>
<dbReference type="InterPro" id="IPR011990">
    <property type="entry name" value="TPR-like_helical_dom_sf"/>
</dbReference>
<accession>A0A7S9QES2</accession>